<dbReference type="SUPFAM" id="SSF48452">
    <property type="entry name" value="TPR-like"/>
    <property type="match status" value="1"/>
</dbReference>
<dbReference type="GO" id="GO:0035494">
    <property type="term" value="P:SNARE complex disassembly"/>
    <property type="evidence" value="ECO:0007669"/>
    <property type="project" value="TreeGrafter"/>
</dbReference>
<reference evidence="5" key="1">
    <citation type="submission" date="2011-07" db="EMBL/GenBank/DDBJ databases">
        <title>Divergent evolution of antigenic variation in African trypanosomes.</title>
        <authorList>
            <person name="Jackson A.P."/>
            <person name="Berry A."/>
            <person name="Allison H.C."/>
            <person name="Burton P."/>
            <person name="Anderson J."/>
            <person name="Aslett M."/>
            <person name="Brown R."/>
            <person name="Corton N."/>
            <person name="Harris D."/>
            <person name="Hauser H."/>
            <person name="Gamble J."/>
            <person name="Gilderthorp R."/>
            <person name="McQuillan J."/>
            <person name="Quail M.A."/>
            <person name="Sanders M."/>
            <person name="Van Tonder A."/>
            <person name="Ginger M.L."/>
            <person name="Donelson J.E."/>
            <person name="Field M.C."/>
            <person name="Barry J.D."/>
            <person name="Berriman M."/>
            <person name="Hertz-Fowler C."/>
        </authorList>
    </citation>
    <scope>NUCLEOTIDE SEQUENCE [LARGE SCALE GENOMIC DNA]</scope>
    <source>
        <strain evidence="5">IL3000</strain>
    </source>
</reference>
<organism evidence="4 5">
    <name type="scientific">Trypanosoma congolense (strain IL3000)</name>
    <dbReference type="NCBI Taxonomy" id="1068625"/>
    <lineage>
        <taxon>Eukaryota</taxon>
        <taxon>Discoba</taxon>
        <taxon>Euglenozoa</taxon>
        <taxon>Kinetoplastea</taxon>
        <taxon>Metakinetoplastina</taxon>
        <taxon>Trypanosomatida</taxon>
        <taxon>Trypanosomatidae</taxon>
        <taxon>Trypanosoma</taxon>
        <taxon>Nannomonas</taxon>
    </lineage>
</organism>
<dbReference type="AlphaFoldDB" id="F9WCC3"/>
<dbReference type="PANTHER" id="PTHR13768:SF42">
    <property type="entry name" value="PARAFLAGELLAR ROD COMPONENT"/>
    <property type="match status" value="1"/>
</dbReference>
<dbReference type="GO" id="GO:0006886">
    <property type="term" value="P:intracellular protein transport"/>
    <property type="evidence" value="ECO:0007669"/>
    <property type="project" value="InterPro"/>
</dbReference>
<comment type="caution">
    <text evidence="4">The sequence shown here is derived from an EMBL/GenBank/DDBJ whole genome shotgun (WGS) entry which is preliminary data.</text>
</comment>
<dbReference type="EMBL" id="CAEQ01001700">
    <property type="protein sequence ID" value="CCD14916.1"/>
    <property type="molecule type" value="Genomic_DNA"/>
</dbReference>
<protein>
    <submittedName>
        <fullName evidence="4">WGS project CAEQ00000000 data, annotated contig 2213</fullName>
    </submittedName>
</protein>
<evidence type="ECO:0000256" key="1">
    <source>
        <dbReference type="ARBA" id="ARBA00010050"/>
    </source>
</evidence>
<evidence type="ECO:0000313" key="4">
    <source>
        <dbReference type="EMBL" id="CCD14916.1"/>
    </source>
</evidence>
<proteinExistence type="inferred from homology"/>
<keyword evidence="2" id="KW-0813">Transport</keyword>
<gene>
    <name evidence="4" type="ORF">TCIL3000_0_54850</name>
</gene>
<keyword evidence="5" id="KW-1185">Reference proteome</keyword>
<sequence>MAAEEAVAQAITSQMILCPVEDEGRICQDGKETYVTQRRQEAEKIFEKAKMDISRGLSGCKDWLGACDAFNEAGGLFAELGLPREAARAFLYASIITRAFKDDEETTLALSLAAENLQLVEPSLAVNMLQAVAGLLKAAGFSFQAARCKRDSALLLEDRLGDAERAVELYKEAIELYGTKRFMGSFARGCMERITSLTVGLKKYTEASKLFIEETAFAPSGRPKTRQFFYSLLCMLAEGYGNNDRYFDALYFFRKRFNTLQEEERDFQRGKENKLIRQLIEANDNGSLTAFDTAVYEYRSSSTYVEDPVFEQLIDKCRSNLYEHLEQYI</sequence>
<dbReference type="Gene3D" id="1.25.40.10">
    <property type="entry name" value="Tetratricopeptide repeat domain"/>
    <property type="match status" value="1"/>
</dbReference>
<reference evidence="4 5" key="2">
    <citation type="journal article" date="2012" name="Proc. Natl. Acad. Sci. U.S.A.">
        <title>Antigenic diversity is generated by distinct evolutionary mechanisms in African trypanosome species.</title>
        <authorList>
            <person name="Jackson A.P."/>
            <person name="Berry A."/>
            <person name="Aslett M."/>
            <person name="Allison H.C."/>
            <person name="Burton P."/>
            <person name="Vavrova-Anderson J."/>
            <person name="Brown R."/>
            <person name="Browne H."/>
            <person name="Corton N."/>
            <person name="Hauser H."/>
            <person name="Gamble J."/>
            <person name="Gilderthorp R."/>
            <person name="Marcello L."/>
            <person name="McQuillan J."/>
            <person name="Otto T.D."/>
            <person name="Quail M.A."/>
            <person name="Sanders M.J."/>
            <person name="van Tonder A."/>
            <person name="Ginger M.L."/>
            <person name="Field M.C."/>
            <person name="Barry J.D."/>
            <person name="Hertz-Fowler C."/>
            <person name="Berriman M."/>
        </authorList>
    </citation>
    <scope>NUCLEOTIDE SEQUENCE [LARGE SCALE GENOMIC DNA]</scope>
    <source>
        <strain evidence="4 5">IL3000</strain>
    </source>
</reference>
<name>F9WCC3_TRYCI</name>
<dbReference type="GO" id="GO:0019905">
    <property type="term" value="F:syntaxin binding"/>
    <property type="evidence" value="ECO:0007669"/>
    <property type="project" value="TreeGrafter"/>
</dbReference>
<evidence type="ECO:0000313" key="5">
    <source>
        <dbReference type="Proteomes" id="UP000000702"/>
    </source>
</evidence>
<dbReference type="Proteomes" id="UP000000702">
    <property type="component" value="Unassembled WGS sequence"/>
</dbReference>
<dbReference type="VEuPathDB" id="TriTrypDB:TcIL3000_0_54850"/>
<dbReference type="OMA" id="GCMERIT"/>
<keyword evidence="3" id="KW-0653">Protein transport</keyword>
<dbReference type="Pfam" id="PF14938">
    <property type="entry name" value="SNAP"/>
    <property type="match status" value="1"/>
</dbReference>
<dbReference type="PANTHER" id="PTHR13768">
    <property type="entry name" value="SOLUBLE NSF ATTACHMENT PROTEIN SNAP"/>
    <property type="match status" value="1"/>
</dbReference>
<comment type="similarity">
    <text evidence="1">Belongs to the SNAP family.</text>
</comment>
<dbReference type="InterPro" id="IPR000744">
    <property type="entry name" value="NSF_attach"/>
</dbReference>
<accession>F9WCC3</accession>
<evidence type="ECO:0000256" key="2">
    <source>
        <dbReference type="ARBA" id="ARBA00022448"/>
    </source>
</evidence>
<evidence type="ECO:0000256" key="3">
    <source>
        <dbReference type="ARBA" id="ARBA00022927"/>
    </source>
</evidence>
<dbReference type="GO" id="GO:0031201">
    <property type="term" value="C:SNARE complex"/>
    <property type="evidence" value="ECO:0007669"/>
    <property type="project" value="TreeGrafter"/>
</dbReference>
<dbReference type="GO" id="GO:0005483">
    <property type="term" value="F:soluble NSF attachment protein activity"/>
    <property type="evidence" value="ECO:0007669"/>
    <property type="project" value="TreeGrafter"/>
</dbReference>
<dbReference type="GO" id="GO:0005774">
    <property type="term" value="C:vacuolar membrane"/>
    <property type="evidence" value="ECO:0007669"/>
    <property type="project" value="TreeGrafter"/>
</dbReference>
<dbReference type="InterPro" id="IPR011990">
    <property type="entry name" value="TPR-like_helical_dom_sf"/>
</dbReference>